<dbReference type="InterPro" id="IPR036116">
    <property type="entry name" value="FN3_sf"/>
</dbReference>
<dbReference type="CDD" id="cd00063">
    <property type="entry name" value="FN3"/>
    <property type="match status" value="2"/>
</dbReference>
<dbReference type="InterPro" id="IPR003599">
    <property type="entry name" value="Ig_sub"/>
</dbReference>
<feature type="domain" description="Ig-like" evidence="4">
    <location>
        <begin position="36"/>
        <end position="128"/>
    </location>
</feature>
<dbReference type="PROSITE" id="PS50853">
    <property type="entry name" value="FN3"/>
    <property type="match status" value="2"/>
</dbReference>
<reference evidence="6" key="1">
    <citation type="submission" date="2016-12" db="EMBL/GenBank/DDBJ databases">
        <title>An insight into the sialome and mialome of the sand fly, Nyssomyia neivai.</title>
        <authorList>
            <person name="Sebastian V."/>
            <person name="Goulart T.M."/>
            <person name="Oliveira W."/>
            <person name="Calvo E."/>
            <person name="Oliveira L.F."/>
            <person name="Pinto M.C."/>
            <person name="Rosselino A.M."/>
            <person name="Ribeiro J.M."/>
        </authorList>
    </citation>
    <scope>NUCLEOTIDE SEQUENCE</scope>
</reference>
<feature type="domain" description="Ig-like" evidence="4">
    <location>
        <begin position="131"/>
        <end position="239"/>
    </location>
</feature>
<keyword evidence="6" id="KW-0675">Receptor</keyword>
<dbReference type="InterPro" id="IPR013783">
    <property type="entry name" value="Ig-like_fold"/>
</dbReference>
<dbReference type="InterPro" id="IPR007110">
    <property type="entry name" value="Ig-like_dom"/>
</dbReference>
<dbReference type="CDD" id="cd00096">
    <property type="entry name" value="Ig"/>
    <property type="match status" value="1"/>
</dbReference>
<dbReference type="Pfam" id="PF00041">
    <property type="entry name" value="fn3"/>
    <property type="match status" value="2"/>
</dbReference>
<dbReference type="InterPro" id="IPR003961">
    <property type="entry name" value="FN3_dom"/>
</dbReference>
<keyword evidence="3" id="KW-0472">Membrane</keyword>
<dbReference type="GO" id="GO:0098609">
    <property type="term" value="P:cell-cell adhesion"/>
    <property type="evidence" value="ECO:0007669"/>
    <property type="project" value="TreeGrafter"/>
</dbReference>
<feature type="transmembrane region" description="Helical" evidence="3">
    <location>
        <begin position="647"/>
        <end position="669"/>
    </location>
</feature>
<name>A0A1L8DM41_9DIPT</name>
<keyword evidence="3" id="KW-1133">Transmembrane helix</keyword>
<feature type="domain" description="Fibronectin type-III" evidence="5">
    <location>
        <begin position="551"/>
        <end position="642"/>
    </location>
</feature>
<evidence type="ECO:0000256" key="3">
    <source>
        <dbReference type="SAM" id="Phobius"/>
    </source>
</evidence>
<dbReference type="SMART" id="SM00060">
    <property type="entry name" value="FN3"/>
    <property type="match status" value="2"/>
</dbReference>
<dbReference type="SMART" id="SM00409">
    <property type="entry name" value="IG"/>
    <property type="match status" value="4"/>
</dbReference>
<keyword evidence="3" id="KW-0812">Transmembrane</keyword>
<dbReference type="PROSITE" id="PS50835">
    <property type="entry name" value="IG_LIKE"/>
    <property type="match status" value="4"/>
</dbReference>
<sequence length="686" mass="78928">MWENSQKGFIKMFCRAVVFSILTLSVCWAYDQDYVPQRRPIYLESEVGSYVVFNCRLDFPLDTPIPYVLHWIKDGKNVFSWYDGVLSAADNFVGRINLLDHEYGPMGKASVNLTALRESDSGWYQCKVIFPNRTPNTRGNGTWFHLTVDGRHNLLKVPPINLTVTEGEDAFFHCTLKHPDTSRAQWWQRGVLITDLPHVKSRSHITSDGNLRISPTTMSDIGEYFCEIIDDLRNEKQLARAYLNVQYKAKVIYAPPEVYLPFGQQAILDCHFRANPPLTNLRWEKDGFLFDPYNVQGVFYKRNGSLFFSKVDDSHAGIYQCQPFNALGTDGKSPLINVMVQHPPTITVKPKPVYIHKLGDTVEMSCDARDTKGLHRPHIYWTRKDGVPLPYERSSTHGGNLTIEKIVESDRGIYQCSVTNEAATVTADTELLIETLAPRPPFNLTANSTDTKITLRWIPGSVARPSITYIIWYRLAEAAEWRTLKVSSRHSMEATVNNLEPGKEYEFMVLGQDSYGDGIFSKAFRYYTKPRDFKDAQQYRDPIQQFAQIGPPRNLTVDQTPDGNYLVSWDPPEYGKELLKIYLIRWWLEPKHTLHGTAETRLTQYHVSQLDEDELYIFQVFSLSMSDYEAGSNEFEIYVPPYRRMRAIAIGTAAGLMFLLIALLVFVYMRRKWFNNIQNSTEKMSH</sequence>
<dbReference type="Gene3D" id="2.60.40.10">
    <property type="entry name" value="Immunoglobulins"/>
    <property type="match status" value="6"/>
</dbReference>
<dbReference type="PANTHER" id="PTHR44170">
    <property type="entry name" value="PROTEIN SIDEKICK"/>
    <property type="match status" value="1"/>
</dbReference>
<dbReference type="InterPro" id="IPR003598">
    <property type="entry name" value="Ig_sub2"/>
</dbReference>
<dbReference type="Pfam" id="PF13927">
    <property type="entry name" value="Ig_3"/>
    <property type="match status" value="3"/>
</dbReference>
<proteinExistence type="predicted"/>
<dbReference type="SUPFAM" id="SSF49265">
    <property type="entry name" value="Fibronectin type III"/>
    <property type="match status" value="1"/>
</dbReference>
<feature type="domain" description="Ig-like" evidence="4">
    <location>
        <begin position="249"/>
        <end position="322"/>
    </location>
</feature>
<protein>
    <submittedName>
        <fullName evidence="6">Putative receptor mediating netrin-dependent axon guidance</fullName>
    </submittedName>
</protein>
<feature type="domain" description="Ig-like" evidence="4">
    <location>
        <begin position="344"/>
        <end position="426"/>
    </location>
</feature>
<dbReference type="PANTHER" id="PTHR44170:SF56">
    <property type="entry name" value="FIBRONECTIN TYPE-III DOMAIN-CONTAINING PROTEIN"/>
    <property type="match status" value="1"/>
</dbReference>
<dbReference type="FunFam" id="2.60.40.10:FF:001149">
    <property type="entry name" value="Turtle, isoform H"/>
    <property type="match status" value="1"/>
</dbReference>
<evidence type="ECO:0000313" key="6">
    <source>
        <dbReference type="EMBL" id="JAV07424.1"/>
    </source>
</evidence>
<evidence type="ECO:0000256" key="1">
    <source>
        <dbReference type="ARBA" id="ARBA00022737"/>
    </source>
</evidence>
<keyword evidence="1" id="KW-0677">Repeat</keyword>
<keyword evidence="2" id="KW-1015">Disulfide bond</keyword>
<dbReference type="AlphaFoldDB" id="A0A1L8DM41"/>
<dbReference type="SUPFAM" id="SSF48726">
    <property type="entry name" value="Immunoglobulin"/>
    <property type="match status" value="4"/>
</dbReference>
<dbReference type="InterPro" id="IPR036179">
    <property type="entry name" value="Ig-like_dom_sf"/>
</dbReference>
<evidence type="ECO:0000256" key="2">
    <source>
        <dbReference type="ARBA" id="ARBA00023157"/>
    </source>
</evidence>
<organism evidence="6">
    <name type="scientific">Nyssomyia neivai</name>
    <dbReference type="NCBI Taxonomy" id="330878"/>
    <lineage>
        <taxon>Eukaryota</taxon>
        <taxon>Metazoa</taxon>
        <taxon>Ecdysozoa</taxon>
        <taxon>Arthropoda</taxon>
        <taxon>Hexapoda</taxon>
        <taxon>Insecta</taxon>
        <taxon>Pterygota</taxon>
        <taxon>Neoptera</taxon>
        <taxon>Endopterygota</taxon>
        <taxon>Diptera</taxon>
        <taxon>Nematocera</taxon>
        <taxon>Psychodoidea</taxon>
        <taxon>Psychodidae</taxon>
        <taxon>Nyssomyia</taxon>
    </lineage>
</organism>
<feature type="domain" description="Fibronectin type-III" evidence="5">
    <location>
        <begin position="437"/>
        <end position="531"/>
    </location>
</feature>
<evidence type="ECO:0000259" key="5">
    <source>
        <dbReference type="PROSITE" id="PS50853"/>
    </source>
</evidence>
<dbReference type="EMBL" id="GFDF01006660">
    <property type="protein sequence ID" value="JAV07424.1"/>
    <property type="molecule type" value="Transcribed_RNA"/>
</dbReference>
<accession>A0A1L8DM41</accession>
<evidence type="ECO:0000259" key="4">
    <source>
        <dbReference type="PROSITE" id="PS50835"/>
    </source>
</evidence>
<dbReference type="SMART" id="SM00408">
    <property type="entry name" value="IGc2"/>
    <property type="match status" value="3"/>
</dbReference>